<keyword evidence="4 5" id="KW-0067">ATP-binding</keyword>
<name>A0ABP5P1B3_9ACTN</name>
<dbReference type="Proteomes" id="UP001499843">
    <property type="component" value="Unassembled WGS sequence"/>
</dbReference>
<evidence type="ECO:0000256" key="4">
    <source>
        <dbReference type="ARBA" id="ARBA00022840"/>
    </source>
</evidence>
<evidence type="ECO:0000256" key="2">
    <source>
        <dbReference type="ARBA" id="ARBA00022741"/>
    </source>
</evidence>
<dbReference type="RefSeq" id="WP_344470268.1">
    <property type="nucleotide sequence ID" value="NZ_BAAAQX010000001.1"/>
</dbReference>
<keyword evidence="3" id="KW-0418">Kinase</keyword>
<dbReference type="PROSITE" id="PS00108">
    <property type="entry name" value="PROTEIN_KINASE_ST"/>
    <property type="match status" value="1"/>
</dbReference>
<gene>
    <name evidence="7" type="ORF">GCM10009850_002720</name>
</gene>
<dbReference type="Gene3D" id="3.30.200.20">
    <property type="entry name" value="Phosphorylase Kinase, domain 1"/>
    <property type="match status" value="1"/>
</dbReference>
<dbReference type="Pfam" id="PF00069">
    <property type="entry name" value="Pkinase"/>
    <property type="match status" value="1"/>
</dbReference>
<proteinExistence type="predicted"/>
<dbReference type="Gene3D" id="1.10.510.10">
    <property type="entry name" value="Transferase(Phosphotransferase) domain 1"/>
    <property type="match status" value="1"/>
</dbReference>
<organism evidence="7 8">
    <name type="scientific">Nonomuraea monospora</name>
    <dbReference type="NCBI Taxonomy" id="568818"/>
    <lineage>
        <taxon>Bacteria</taxon>
        <taxon>Bacillati</taxon>
        <taxon>Actinomycetota</taxon>
        <taxon>Actinomycetes</taxon>
        <taxon>Streptosporangiales</taxon>
        <taxon>Streptosporangiaceae</taxon>
        <taxon>Nonomuraea</taxon>
    </lineage>
</organism>
<protein>
    <recommendedName>
        <fullName evidence="6">Protein kinase domain-containing protein</fullName>
    </recommendedName>
</protein>
<dbReference type="PROSITE" id="PS50011">
    <property type="entry name" value="PROTEIN_KINASE_DOM"/>
    <property type="match status" value="1"/>
</dbReference>
<dbReference type="SUPFAM" id="SSF56112">
    <property type="entry name" value="Protein kinase-like (PK-like)"/>
    <property type="match status" value="1"/>
</dbReference>
<evidence type="ECO:0000256" key="5">
    <source>
        <dbReference type="PROSITE-ProRule" id="PRU10141"/>
    </source>
</evidence>
<dbReference type="PANTHER" id="PTHR43289:SF34">
    <property type="entry name" value="SERINE_THREONINE-PROTEIN KINASE YBDM-RELATED"/>
    <property type="match status" value="1"/>
</dbReference>
<feature type="domain" description="Protein kinase" evidence="6">
    <location>
        <begin position="10"/>
        <end position="263"/>
    </location>
</feature>
<dbReference type="EMBL" id="BAAAQX010000001">
    <property type="protein sequence ID" value="GAA2204275.1"/>
    <property type="molecule type" value="Genomic_DNA"/>
</dbReference>
<dbReference type="PROSITE" id="PS00107">
    <property type="entry name" value="PROTEIN_KINASE_ATP"/>
    <property type="match status" value="1"/>
</dbReference>
<evidence type="ECO:0000256" key="1">
    <source>
        <dbReference type="ARBA" id="ARBA00022679"/>
    </source>
</evidence>
<reference evidence="8" key="1">
    <citation type="journal article" date="2019" name="Int. J. Syst. Evol. Microbiol.">
        <title>The Global Catalogue of Microorganisms (GCM) 10K type strain sequencing project: providing services to taxonomists for standard genome sequencing and annotation.</title>
        <authorList>
            <consortium name="The Broad Institute Genomics Platform"/>
            <consortium name="The Broad Institute Genome Sequencing Center for Infectious Disease"/>
            <person name="Wu L."/>
            <person name="Ma J."/>
        </authorList>
    </citation>
    <scope>NUCLEOTIDE SEQUENCE [LARGE SCALE GENOMIC DNA]</scope>
    <source>
        <strain evidence="8">JCM 16114</strain>
    </source>
</reference>
<evidence type="ECO:0000313" key="7">
    <source>
        <dbReference type="EMBL" id="GAA2204275.1"/>
    </source>
</evidence>
<evidence type="ECO:0000259" key="6">
    <source>
        <dbReference type="PROSITE" id="PS50011"/>
    </source>
</evidence>
<dbReference type="InterPro" id="IPR017441">
    <property type="entry name" value="Protein_kinase_ATP_BS"/>
</dbReference>
<dbReference type="PANTHER" id="PTHR43289">
    <property type="entry name" value="MITOGEN-ACTIVATED PROTEIN KINASE KINASE KINASE 20-RELATED"/>
    <property type="match status" value="1"/>
</dbReference>
<evidence type="ECO:0000313" key="8">
    <source>
        <dbReference type="Proteomes" id="UP001499843"/>
    </source>
</evidence>
<keyword evidence="2 5" id="KW-0547">Nucleotide-binding</keyword>
<comment type="caution">
    <text evidence="7">The sequence shown here is derived from an EMBL/GenBank/DDBJ whole genome shotgun (WGS) entry which is preliminary data.</text>
</comment>
<feature type="binding site" evidence="5">
    <location>
        <position position="38"/>
    </location>
    <ligand>
        <name>ATP</name>
        <dbReference type="ChEBI" id="CHEBI:30616"/>
    </ligand>
</feature>
<sequence length="464" mass="48660">MNVQQRVGPYTLIDKLGEGGMGVVHLAEDPAGRRVALKTMRPDLAGREEFRRRFGKETEAARRVARFCTAPVLDAGYHHGPDGEIAYLVTEFVEGPDLSSVVARAPLTGSNLEALAVGVATALAAIHQAGVVHRDLKPSNVLLSPVGPRVIDFGVAQLADTPGAVATIATMMGTPAYMSPEQARGEQVSPAGDIFSWGALVTFAGTGRAPFGTGGVAEVVYRVINHAPVLDGLDERLRPLVERALDKDPARRPTAQQLVDQLLGRTGVPVAAATKAVSETWTPVVRLAPPSAPPAARRKPWLPVVVGVLAAAVGAGVTLAAVRPWERSGAGPGTPAAARTVDALGSRLTVQIDSLVRQGTKVRLQWTVKNVGTENAPLFGKFGGDVFDGTVSRVSIVPPGVGNPLYPVVKDGVCQCFRIANAPFAEGEQLQLWAVFEGLPETAEQVDIDLGPLGTVQDVAVTEA</sequence>
<dbReference type="InterPro" id="IPR008271">
    <property type="entry name" value="Ser/Thr_kinase_AS"/>
</dbReference>
<accession>A0ABP5P1B3</accession>
<dbReference type="CDD" id="cd14014">
    <property type="entry name" value="STKc_PknB_like"/>
    <property type="match status" value="1"/>
</dbReference>
<dbReference type="InterPro" id="IPR011009">
    <property type="entry name" value="Kinase-like_dom_sf"/>
</dbReference>
<evidence type="ECO:0000256" key="3">
    <source>
        <dbReference type="ARBA" id="ARBA00022777"/>
    </source>
</evidence>
<keyword evidence="1" id="KW-0808">Transferase</keyword>
<dbReference type="InterPro" id="IPR000719">
    <property type="entry name" value="Prot_kinase_dom"/>
</dbReference>
<dbReference type="SMART" id="SM00220">
    <property type="entry name" value="S_TKc"/>
    <property type="match status" value="1"/>
</dbReference>
<keyword evidence="8" id="KW-1185">Reference proteome</keyword>